<dbReference type="Proteomes" id="UP000612055">
    <property type="component" value="Unassembled WGS sequence"/>
</dbReference>
<evidence type="ECO:0000313" key="1">
    <source>
        <dbReference type="EMBL" id="KAG2486257.1"/>
    </source>
</evidence>
<evidence type="ECO:0008006" key="3">
    <source>
        <dbReference type="Google" id="ProtNLM"/>
    </source>
</evidence>
<protein>
    <recommendedName>
        <fullName evidence="3">Methyltransferase FkbM domain-containing protein</fullName>
    </recommendedName>
</protein>
<organism evidence="1 2">
    <name type="scientific">Edaphochlamys debaryana</name>
    <dbReference type="NCBI Taxonomy" id="47281"/>
    <lineage>
        <taxon>Eukaryota</taxon>
        <taxon>Viridiplantae</taxon>
        <taxon>Chlorophyta</taxon>
        <taxon>core chlorophytes</taxon>
        <taxon>Chlorophyceae</taxon>
        <taxon>CS clade</taxon>
        <taxon>Chlamydomonadales</taxon>
        <taxon>Chlamydomonadales incertae sedis</taxon>
        <taxon>Edaphochlamys</taxon>
    </lineage>
</organism>
<dbReference type="OrthoDB" id="536634at2759"/>
<sequence>MAFDLQVYCVKIVTELLQTKNAHLLPNIEIFNVGLGTPAIVSVPDNTCDGEFGQGGVPSAGNAAGPAKVTASIVDPKHMLPHWTKAALVKVDTEGAEADILTRLLPLVEAGRIQHIVAELMPSQWPNRGSSLEAGLATMKRLTALSKNTILLYDPGNFPFQKEQLTLPDIPGELWVNFNMEDLVRNRFKGGGCNVWWSFV</sequence>
<proteinExistence type="predicted"/>
<dbReference type="AlphaFoldDB" id="A0A835XK73"/>
<reference evidence="1" key="1">
    <citation type="journal article" date="2020" name="bioRxiv">
        <title>Comparative genomics of Chlamydomonas.</title>
        <authorList>
            <person name="Craig R.J."/>
            <person name="Hasan A.R."/>
            <person name="Ness R.W."/>
            <person name="Keightley P.D."/>
        </authorList>
    </citation>
    <scope>NUCLEOTIDE SEQUENCE</scope>
    <source>
        <strain evidence="1">CCAP 11/70</strain>
    </source>
</reference>
<keyword evidence="2" id="KW-1185">Reference proteome</keyword>
<name>A0A835XK73_9CHLO</name>
<accession>A0A835XK73</accession>
<gene>
    <name evidence="1" type="ORF">HYH03_015081</name>
</gene>
<comment type="caution">
    <text evidence="1">The sequence shown here is derived from an EMBL/GenBank/DDBJ whole genome shotgun (WGS) entry which is preliminary data.</text>
</comment>
<dbReference type="EMBL" id="JAEHOE010000115">
    <property type="protein sequence ID" value="KAG2486257.1"/>
    <property type="molecule type" value="Genomic_DNA"/>
</dbReference>
<evidence type="ECO:0000313" key="2">
    <source>
        <dbReference type="Proteomes" id="UP000612055"/>
    </source>
</evidence>